<dbReference type="PANTHER" id="PTHR30478:SF0">
    <property type="entry name" value="BETA SLIDING CLAMP"/>
    <property type="match status" value="1"/>
</dbReference>
<comment type="subcellular location">
    <subcellularLocation>
        <location evidence="1">Cytoplasm</location>
    </subcellularLocation>
</comment>
<dbReference type="Pfam" id="PF02768">
    <property type="entry name" value="DNA_pol3_beta_3"/>
    <property type="match status" value="1"/>
</dbReference>
<feature type="non-terminal residue" evidence="12">
    <location>
        <position position="304"/>
    </location>
</feature>
<dbReference type="InterPro" id="IPR022637">
    <property type="entry name" value="DNA_polIII_beta_cen"/>
</dbReference>
<dbReference type="GO" id="GO:0008408">
    <property type="term" value="F:3'-5' exonuclease activity"/>
    <property type="evidence" value="ECO:0007669"/>
    <property type="project" value="InterPro"/>
</dbReference>
<dbReference type="GO" id="GO:0005737">
    <property type="term" value="C:cytoplasm"/>
    <property type="evidence" value="ECO:0007669"/>
    <property type="project" value="UniProtKB-SubCell"/>
</dbReference>
<dbReference type="Pfam" id="PF00712">
    <property type="entry name" value="DNA_pol3_beta"/>
    <property type="match status" value="1"/>
</dbReference>
<evidence type="ECO:0000259" key="10">
    <source>
        <dbReference type="Pfam" id="PF02767"/>
    </source>
</evidence>
<dbReference type="GO" id="GO:0003887">
    <property type="term" value="F:DNA-directed DNA polymerase activity"/>
    <property type="evidence" value="ECO:0007669"/>
    <property type="project" value="UniProtKB-KW"/>
</dbReference>
<dbReference type="SMART" id="SM00480">
    <property type="entry name" value="POL3Bc"/>
    <property type="match status" value="1"/>
</dbReference>
<feature type="domain" description="DNA polymerase III beta sliding clamp C-terminal" evidence="11">
    <location>
        <begin position="247"/>
        <end position="302"/>
    </location>
</feature>
<evidence type="ECO:0000256" key="6">
    <source>
        <dbReference type="ARBA" id="ARBA00022705"/>
    </source>
</evidence>
<accession>X0S0M9</accession>
<evidence type="ECO:0000259" key="9">
    <source>
        <dbReference type="Pfam" id="PF00712"/>
    </source>
</evidence>
<proteinExistence type="inferred from homology"/>
<comment type="similarity">
    <text evidence="2">Belongs to the beta sliding clamp family.</text>
</comment>
<keyword evidence="6" id="KW-0235">DNA replication</keyword>
<name>X0S0M9_9ZZZZ</name>
<dbReference type="GO" id="GO:0006271">
    <property type="term" value="P:DNA strand elongation involved in DNA replication"/>
    <property type="evidence" value="ECO:0007669"/>
    <property type="project" value="TreeGrafter"/>
</dbReference>
<evidence type="ECO:0000256" key="2">
    <source>
        <dbReference type="ARBA" id="ARBA00010752"/>
    </source>
</evidence>
<evidence type="ECO:0000256" key="3">
    <source>
        <dbReference type="ARBA" id="ARBA00022490"/>
    </source>
</evidence>
<evidence type="ECO:0000256" key="7">
    <source>
        <dbReference type="ARBA" id="ARBA00022932"/>
    </source>
</evidence>
<reference evidence="12" key="1">
    <citation type="journal article" date="2014" name="Front. Microbiol.">
        <title>High frequency of phylogenetically diverse reductive dehalogenase-homologous genes in deep subseafloor sedimentary metagenomes.</title>
        <authorList>
            <person name="Kawai M."/>
            <person name="Futagami T."/>
            <person name="Toyoda A."/>
            <person name="Takaki Y."/>
            <person name="Nishi S."/>
            <person name="Hori S."/>
            <person name="Arai W."/>
            <person name="Tsubouchi T."/>
            <person name="Morono Y."/>
            <person name="Uchiyama I."/>
            <person name="Ito T."/>
            <person name="Fujiyama A."/>
            <person name="Inagaki F."/>
            <person name="Takami H."/>
        </authorList>
    </citation>
    <scope>NUCLEOTIDE SEQUENCE</scope>
    <source>
        <strain evidence="12">Expedition CK06-06</strain>
    </source>
</reference>
<dbReference type="NCBIfam" id="TIGR00663">
    <property type="entry name" value="dnan"/>
    <property type="match status" value="1"/>
</dbReference>
<dbReference type="CDD" id="cd00140">
    <property type="entry name" value="beta_clamp"/>
    <property type="match status" value="1"/>
</dbReference>
<evidence type="ECO:0000259" key="11">
    <source>
        <dbReference type="Pfam" id="PF02768"/>
    </source>
</evidence>
<evidence type="ECO:0008006" key="13">
    <source>
        <dbReference type="Google" id="ProtNLM"/>
    </source>
</evidence>
<evidence type="ECO:0000256" key="1">
    <source>
        <dbReference type="ARBA" id="ARBA00004496"/>
    </source>
</evidence>
<dbReference type="GO" id="GO:0003677">
    <property type="term" value="F:DNA binding"/>
    <property type="evidence" value="ECO:0007669"/>
    <property type="project" value="UniProtKB-KW"/>
</dbReference>
<dbReference type="EMBL" id="BARS01007740">
    <property type="protein sequence ID" value="GAF68826.1"/>
    <property type="molecule type" value="Genomic_DNA"/>
</dbReference>
<dbReference type="SUPFAM" id="SSF55979">
    <property type="entry name" value="DNA clamp"/>
    <property type="match status" value="3"/>
</dbReference>
<dbReference type="PANTHER" id="PTHR30478">
    <property type="entry name" value="DNA POLYMERASE III SUBUNIT BETA"/>
    <property type="match status" value="1"/>
</dbReference>
<dbReference type="AlphaFoldDB" id="X0S0M9"/>
<dbReference type="Gene3D" id="3.10.150.10">
    <property type="entry name" value="DNA Polymerase III, subunit A, domain 2"/>
    <property type="match status" value="1"/>
</dbReference>
<dbReference type="InterPro" id="IPR022635">
    <property type="entry name" value="DNA_polIII_beta_C"/>
</dbReference>
<dbReference type="InterPro" id="IPR001001">
    <property type="entry name" value="DNA_polIII_beta"/>
</dbReference>
<feature type="domain" description="DNA polymerase III beta sliding clamp N-terminal" evidence="9">
    <location>
        <begin position="1"/>
        <end position="120"/>
    </location>
</feature>
<dbReference type="Gene3D" id="3.70.10.10">
    <property type="match status" value="1"/>
</dbReference>
<keyword evidence="5" id="KW-0548">Nucleotidyltransferase</keyword>
<sequence>MKISVSKGPLLHVVTAIGGIVPTKSTMPILYNILLEAEEGQDGCLKLAGTDLDLSMSYRMKATIERPGAITIPAKKFGEIVRVLPNSPISIEQTGERIKIVCEKSSIVLPGLPKSDFPAFPEKSFDGALKISNAVMRKLVLHSSYSAGREEDRQILKGVLWEIGKDELSMVSTNGHRLAKMTVKESLGVKDSLSVVIPPKALELVDGLCSEDGQLEVVIDKNHIGIREGDAVIFSRLIEGTYPNYEQVIPLYNSKTVLLDTQKFIDALRRMLILANTLTHRIRLFFKDNQLKVSVSTEEVGEGE</sequence>
<keyword evidence="7" id="KW-0239">DNA-directed DNA polymerase</keyword>
<evidence type="ECO:0000256" key="8">
    <source>
        <dbReference type="ARBA" id="ARBA00023125"/>
    </source>
</evidence>
<comment type="caution">
    <text evidence="12">The sequence shown here is derived from an EMBL/GenBank/DDBJ whole genome shotgun (WGS) entry which is preliminary data.</text>
</comment>
<evidence type="ECO:0000313" key="12">
    <source>
        <dbReference type="EMBL" id="GAF68826.1"/>
    </source>
</evidence>
<evidence type="ECO:0000256" key="5">
    <source>
        <dbReference type="ARBA" id="ARBA00022695"/>
    </source>
</evidence>
<dbReference type="GO" id="GO:0009360">
    <property type="term" value="C:DNA polymerase III complex"/>
    <property type="evidence" value="ECO:0007669"/>
    <property type="project" value="InterPro"/>
</dbReference>
<evidence type="ECO:0000256" key="4">
    <source>
        <dbReference type="ARBA" id="ARBA00022679"/>
    </source>
</evidence>
<keyword evidence="3" id="KW-0963">Cytoplasm</keyword>
<gene>
    <name evidence="12" type="ORF">S01H1_14853</name>
</gene>
<dbReference type="InterPro" id="IPR046938">
    <property type="entry name" value="DNA_clamp_sf"/>
</dbReference>
<feature type="domain" description="DNA polymerase III beta sliding clamp central" evidence="10">
    <location>
        <begin position="131"/>
        <end position="244"/>
    </location>
</feature>
<dbReference type="InterPro" id="IPR022634">
    <property type="entry name" value="DNA_polIII_beta_N"/>
</dbReference>
<dbReference type="Pfam" id="PF02767">
    <property type="entry name" value="DNA_pol3_beta_2"/>
    <property type="match status" value="1"/>
</dbReference>
<keyword evidence="8" id="KW-0238">DNA-binding</keyword>
<protein>
    <recommendedName>
        <fullName evidence="13">DNA polymerase III beta sliding clamp central domain-containing protein</fullName>
    </recommendedName>
</protein>
<keyword evidence="4" id="KW-0808">Transferase</keyword>
<organism evidence="12">
    <name type="scientific">marine sediment metagenome</name>
    <dbReference type="NCBI Taxonomy" id="412755"/>
    <lineage>
        <taxon>unclassified sequences</taxon>
        <taxon>metagenomes</taxon>
        <taxon>ecological metagenomes</taxon>
    </lineage>
</organism>